<name>A0A0M3JFT9_ANISI</name>
<sequence>LNPEVLLNSARRRRDDEHLSQLLRYERSVHALMDAADLDGADDLLSFDNVYYRIEPAADILRVQPPAVGAQAGVFEAARARAAFFDQVGAGAREGGGAREAGAGQGGAGVGAREGAAAQQQPQQEAQAEQVQVEGAEHAGGAARSRSASKPPERGERGGGGDEPAADGAGTSGQNGQAGVSASGRQEGGTSGKEAAGDGGKNGEGGQAGAGAKRSPSIPFTKLRVWIGNSGVTECYEQRHPLLIVDNGEAEFGDYPASVFE</sequence>
<feature type="compositionally biased region" description="Basic and acidic residues" evidence="1">
    <location>
        <begin position="151"/>
        <end position="160"/>
    </location>
</feature>
<evidence type="ECO:0000313" key="2">
    <source>
        <dbReference type="WBParaSite" id="ASIM_0000649301-mRNA-1"/>
    </source>
</evidence>
<feature type="compositionally biased region" description="Polar residues" evidence="1">
    <location>
        <begin position="172"/>
        <end position="184"/>
    </location>
</feature>
<feature type="region of interest" description="Disordered" evidence="1">
    <location>
        <begin position="93"/>
        <end position="219"/>
    </location>
</feature>
<reference evidence="2" key="1">
    <citation type="submission" date="2017-02" db="UniProtKB">
        <authorList>
            <consortium name="WormBaseParasite"/>
        </authorList>
    </citation>
    <scope>IDENTIFICATION</scope>
</reference>
<protein>
    <submittedName>
        <fullName evidence="2">SEP domain-containing protein</fullName>
    </submittedName>
</protein>
<feature type="compositionally biased region" description="Gly residues" evidence="1">
    <location>
        <begin position="186"/>
        <end position="209"/>
    </location>
</feature>
<accession>A0A0M3JFT9</accession>
<dbReference type="AlphaFoldDB" id="A0A0M3JFT9"/>
<evidence type="ECO:0000256" key="1">
    <source>
        <dbReference type="SAM" id="MobiDB-lite"/>
    </source>
</evidence>
<feature type="compositionally biased region" description="Gly residues" evidence="1">
    <location>
        <begin position="93"/>
        <end position="112"/>
    </location>
</feature>
<organism evidence="2">
    <name type="scientific">Anisakis simplex</name>
    <name type="common">Herring worm</name>
    <dbReference type="NCBI Taxonomy" id="6269"/>
    <lineage>
        <taxon>Eukaryota</taxon>
        <taxon>Metazoa</taxon>
        <taxon>Ecdysozoa</taxon>
        <taxon>Nematoda</taxon>
        <taxon>Chromadorea</taxon>
        <taxon>Rhabditida</taxon>
        <taxon>Spirurina</taxon>
        <taxon>Ascaridomorpha</taxon>
        <taxon>Ascaridoidea</taxon>
        <taxon>Anisakidae</taxon>
        <taxon>Anisakis</taxon>
        <taxon>Anisakis simplex complex</taxon>
    </lineage>
</organism>
<dbReference type="WBParaSite" id="ASIM_0000649301-mRNA-1">
    <property type="protein sequence ID" value="ASIM_0000649301-mRNA-1"/>
    <property type="gene ID" value="ASIM_0000649301"/>
</dbReference>
<proteinExistence type="predicted"/>
<feature type="compositionally biased region" description="Low complexity" evidence="1">
    <location>
        <begin position="113"/>
        <end position="150"/>
    </location>
</feature>